<evidence type="ECO:0000313" key="8">
    <source>
        <dbReference type="Proteomes" id="UP000280791"/>
    </source>
</evidence>
<evidence type="ECO:0000256" key="4">
    <source>
        <dbReference type="ARBA" id="ARBA00022989"/>
    </source>
</evidence>
<dbReference type="InterPro" id="IPR010343">
    <property type="entry name" value="ArAE_1"/>
</dbReference>
<feature type="transmembrane region" description="Helical" evidence="6">
    <location>
        <begin position="125"/>
        <end position="147"/>
    </location>
</feature>
<reference evidence="7 8" key="1">
    <citation type="submission" date="2018-10" db="EMBL/GenBank/DDBJ databases">
        <title>Genomic Encyclopedia of Type Strains, Phase IV (KMG-IV): sequencing the most valuable type-strain genomes for metagenomic binning, comparative biology and taxonomic classification.</title>
        <authorList>
            <person name="Goeker M."/>
        </authorList>
    </citation>
    <scope>NUCLEOTIDE SEQUENCE [LARGE SCALE GENOMIC DNA]</scope>
    <source>
        <strain evidence="7 8">DSM 20549</strain>
    </source>
</reference>
<keyword evidence="3 6" id="KW-0812">Transmembrane</keyword>
<evidence type="ECO:0000256" key="5">
    <source>
        <dbReference type="ARBA" id="ARBA00023136"/>
    </source>
</evidence>
<evidence type="ECO:0000256" key="3">
    <source>
        <dbReference type="ARBA" id="ARBA00022692"/>
    </source>
</evidence>
<protein>
    <submittedName>
        <fullName evidence="7">Uncharacterized membrane protein YgaE (UPF0421/DUF939 family)</fullName>
    </submittedName>
</protein>
<keyword evidence="2" id="KW-1003">Cell membrane</keyword>
<dbReference type="Pfam" id="PF06081">
    <property type="entry name" value="ArAE_1"/>
    <property type="match status" value="1"/>
</dbReference>
<keyword evidence="4 6" id="KW-1133">Transmembrane helix</keyword>
<dbReference type="RefSeq" id="WP_338324991.1">
    <property type="nucleotide sequence ID" value="NZ_QBEW01000053.1"/>
</dbReference>
<keyword evidence="8" id="KW-1185">Reference proteome</keyword>
<evidence type="ECO:0000256" key="6">
    <source>
        <dbReference type="SAM" id="Phobius"/>
    </source>
</evidence>
<keyword evidence="5 6" id="KW-0472">Membrane</keyword>
<organism evidence="7 8">
    <name type="scientific">Planococcus citreus</name>
    <dbReference type="NCBI Taxonomy" id="1373"/>
    <lineage>
        <taxon>Bacteria</taxon>
        <taxon>Bacillati</taxon>
        <taxon>Bacillota</taxon>
        <taxon>Bacilli</taxon>
        <taxon>Bacillales</taxon>
        <taxon>Caryophanaceae</taxon>
        <taxon>Planococcus</taxon>
    </lineage>
</organism>
<feature type="transmembrane region" description="Helical" evidence="6">
    <location>
        <begin position="56"/>
        <end position="76"/>
    </location>
</feature>
<accession>A0A497YHR9</accession>
<dbReference type="EMBL" id="RCCP01000003">
    <property type="protein sequence ID" value="RLJ86658.1"/>
    <property type="molecule type" value="Genomic_DNA"/>
</dbReference>
<name>A0A497YHR9_9BACL</name>
<feature type="transmembrane region" description="Helical" evidence="6">
    <location>
        <begin position="83"/>
        <end position="105"/>
    </location>
</feature>
<feature type="transmembrane region" description="Helical" evidence="6">
    <location>
        <begin position="12"/>
        <end position="31"/>
    </location>
</feature>
<dbReference type="Proteomes" id="UP000280791">
    <property type="component" value="Unassembled WGS sequence"/>
</dbReference>
<evidence type="ECO:0000313" key="7">
    <source>
        <dbReference type="EMBL" id="RLJ86658.1"/>
    </source>
</evidence>
<dbReference type="PANTHER" id="PTHR30509:SF9">
    <property type="entry name" value="MULTIDRUG RESISTANCE PROTEIN MDTO"/>
    <property type="match status" value="1"/>
</dbReference>
<dbReference type="AlphaFoldDB" id="A0A497YHR9"/>
<comment type="caution">
    <text evidence="7">The sequence shown here is derived from an EMBL/GenBank/DDBJ whole genome shotgun (WGS) entry which is preliminary data.</text>
</comment>
<evidence type="ECO:0000256" key="1">
    <source>
        <dbReference type="ARBA" id="ARBA00004651"/>
    </source>
</evidence>
<proteinExistence type="predicted"/>
<dbReference type="GO" id="GO:0005886">
    <property type="term" value="C:plasma membrane"/>
    <property type="evidence" value="ECO:0007669"/>
    <property type="project" value="UniProtKB-SubCell"/>
</dbReference>
<dbReference type="PANTHER" id="PTHR30509">
    <property type="entry name" value="P-HYDROXYBENZOIC ACID EFFLUX PUMP SUBUNIT-RELATED"/>
    <property type="match status" value="1"/>
</dbReference>
<comment type="subcellular location">
    <subcellularLocation>
        <location evidence="1">Cell membrane</location>
        <topology evidence="1">Multi-pass membrane protein</topology>
    </subcellularLocation>
</comment>
<gene>
    <name evidence="7" type="ORF">DFR62_2261</name>
</gene>
<evidence type="ECO:0000256" key="2">
    <source>
        <dbReference type="ARBA" id="ARBA00022475"/>
    </source>
</evidence>
<sequence length="350" mass="39554">MIRSFQFAGSRIVKTGIAIFLTATICLWFNWPPVFAVITAIVTIEPTVSDSIKKGLVRFPASAIGSAFAVFFITLFGNSPITYTLAAVATILVCFRLNLHAGLLVATLTSVAMVEVIHDNFLYSFFIRLGTTTIGLVVSTAVNMLVFPPNYSTAILKSIHSISGRAGGMLEHTIRTILFDRDAGLQEDKKIVKQLTTEIRKTEQLIHYQRDEASLYPWVRNREAELQMAERQLLFLDNFEYHLNALLRVPVQDIQWTQAERETIMDAVSALADDLQHSIDYNHDKHQDQLKSITDLFWENSKQVPSNDAPHPTLFPPEFRILYELVTIYDLVDKFFDPNSVKAVQQAEKS</sequence>